<evidence type="ECO:0000313" key="7">
    <source>
        <dbReference type="EMBL" id="MFC4336979.1"/>
    </source>
</evidence>
<name>A0ABV8U2J5_9ACTN</name>
<reference evidence="8" key="1">
    <citation type="journal article" date="2019" name="Int. J. Syst. Evol. Microbiol.">
        <title>The Global Catalogue of Microorganisms (GCM) 10K type strain sequencing project: providing services to taxonomists for standard genome sequencing and annotation.</title>
        <authorList>
            <consortium name="The Broad Institute Genomics Platform"/>
            <consortium name="The Broad Institute Genome Sequencing Center for Infectious Disease"/>
            <person name="Wu L."/>
            <person name="Ma J."/>
        </authorList>
    </citation>
    <scope>NUCLEOTIDE SEQUENCE [LARGE SCALE GENOMIC DNA]</scope>
    <source>
        <strain evidence="8">IBRC-M 10908</strain>
    </source>
</reference>
<organism evidence="7 8">
    <name type="scientific">Salininema proteolyticum</name>
    <dbReference type="NCBI Taxonomy" id="1607685"/>
    <lineage>
        <taxon>Bacteria</taxon>
        <taxon>Bacillati</taxon>
        <taxon>Actinomycetota</taxon>
        <taxon>Actinomycetes</taxon>
        <taxon>Glycomycetales</taxon>
        <taxon>Glycomycetaceae</taxon>
        <taxon>Salininema</taxon>
    </lineage>
</organism>
<gene>
    <name evidence="7" type="ORF">ACFPET_17385</name>
</gene>
<evidence type="ECO:0000256" key="4">
    <source>
        <dbReference type="ARBA" id="ARBA00023139"/>
    </source>
</evidence>
<keyword evidence="5" id="KW-0449">Lipoprotein</keyword>
<feature type="chain" id="PRO_5045652774" evidence="6">
    <location>
        <begin position="30"/>
        <end position="430"/>
    </location>
</feature>
<evidence type="ECO:0000313" key="8">
    <source>
        <dbReference type="Proteomes" id="UP001595823"/>
    </source>
</evidence>
<dbReference type="SUPFAM" id="SSF53850">
    <property type="entry name" value="Periplasmic binding protein-like II"/>
    <property type="match status" value="1"/>
</dbReference>
<dbReference type="Pfam" id="PF13416">
    <property type="entry name" value="SBP_bac_8"/>
    <property type="match status" value="1"/>
</dbReference>
<keyword evidence="1" id="KW-1003">Cell membrane</keyword>
<dbReference type="EMBL" id="JBHSDK010000026">
    <property type="protein sequence ID" value="MFC4336979.1"/>
    <property type="molecule type" value="Genomic_DNA"/>
</dbReference>
<dbReference type="InterPro" id="IPR050490">
    <property type="entry name" value="Bact_solute-bd_prot1"/>
</dbReference>
<dbReference type="InterPro" id="IPR006059">
    <property type="entry name" value="SBP"/>
</dbReference>
<feature type="signal peptide" evidence="6">
    <location>
        <begin position="1"/>
        <end position="29"/>
    </location>
</feature>
<evidence type="ECO:0000256" key="5">
    <source>
        <dbReference type="ARBA" id="ARBA00023288"/>
    </source>
</evidence>
<protein>
    <submittedName>
        <fullName evidence="7">Extracellular solute-binding protein</fullName>
    </submittedName>
</protein>
<dbReference type="PANTHER" id="PTHR43649:SF33">
    <property type="entry name" value="POLYGALACTURONAN_RHAMNOGALACTURONAN-BINDING PROTEIN YTCQ"/>
    <property type="match status" value="1"/>
</dbReference>
<proteinExistence type="predicted"/>
<dbReference type="PROSITE" id="PS51318">
    <property type="entry name" value="TAT"/>
    <property type="match status" value="1"/>
</dbReference>
<keyword evidence="3" id="KW-0472">Membrane</keyword>
<keyword evidence="4" id="KW-0564">Palmitate</keyword>
<evidence type="ECO:0000256" key="2">
    <source>
        <dbReference type="ARBA" id="ARBA00022729"/>
    </source>
</evidence>
<evidence type="ECO:0000256" key="1">
    <source>
        <dbReference type="ARBA" id="ARBA00022475"/>
    </source>
</evidence>
<dbReference type="PROSITE" id="PS51257">
    <property type="entry name" value="PROKAR_LIPOPROTEIN"/>
    <property type="match status" value="1"/>
</dbReference>
<keyword evidence="8" id="KW-1185">Reference proteome</keyword>
<dbReference type="InterPro" id="IPR006311">
    <property type="entry name" value="TAT_signal"/>
</dbReference>
<dbReference type="PANTHER" id="PTHR43649">
    <property type="entry name" value="ARABINOSE-BINDING PROTEIN-RELATED"/>
    <property type="match status" value="1"/>
</dbReference>
<comment type="caution">
    <text evidence="7">The sequence shown here is derived from an EMBL/GenBank/DDBJ whole genome shotgun (WGS) entry which is preliminary data.</text>
</comment>
<dbReference type="RefSeq" id="WP_380623462.1">
    <property type="nucleotide sequence ID" value="NZ_JBHSDK010000026.1"/>
</dbReference>
<evidence type="ECO:0000256" key="3">
    <source>
        <dbReference type="ARBA" id="ARBA00023136"/>
    </source>
</evidence>
<accession>A0ABV8U2J5</accession>
<dbReference type="Gene3D" id="3.40.190.10">
    <property type="entry name" value="Periplasmic binding protein-like II"/>
    <property type="match status" value="1"/>
</dbReference>
<keyword evidence="2 6" id="KW-0732">Signal</keyword>
<dbReference type="Proteomes" id="UP001595823">
    <property type="component" value="Unassembled WGS sequence"/>
</dbReference>
<sequence>MNRPNLQRRRLLQMLGLAGASALAGPALTACSSGAEADGRLGLWTHNAGNPLEMEVIDAIIADFNKSQEDYSVRTESFPQDAYNDAVNAGALAGDLPDVLDVDGPNTPNWAWSGHLQELPLDSKSINRLLPSCVGRFQDKVYSFGLYEAAVCLFARESVLERHRIRVPSMDDPWSGEEFDEILEKLGRDSGYEFAIDLGVGDKGEWFPYAFSPFLQSHGGDLIDREGYAGAEGVLNGTEAVAFGRWFQSLFARGLSNLESTGEREEFVQGASALAWNGNWAAVEAMETYDDVLFLPPPDFGRGPVTGGGSWQWAVSATSPETDGAKAYLETSLRPEYLAELSDRTGLIPATDEAAEMTENYGSDGRLRDIMEYSRSYARLRPETPAYPVISSVFLSAIDDVVHGGDVAETLDEAVGEIDNDIDSNGGYGF</sequence>
<evidence type="ECO:0000256" key="6">
    <source>
        <dbReference type="SAM" id="SignalP"/>
    </source>
</evidence>